<sequence length="149" mass="16552">MALENERSTHQEDVPLPIVRLNRWLIVLAGAAAALLRSPWPLTVLLLLLLPAVLFGQRWSPIAHLGRALFRGRLDGAEREDRRLMRFNNVIAVALLVGAQAAFYLGLPVLGWVLAALVVTAAAVALAGFCVGCFLYYQFRLNRYRLFGQ</sequence>
<reference evidence="3 4" key="1">
    <citation type="submission" date="2021-03" db="EMBL/GenBank/DDBJ databases">
        <title>Genomic Encyclopedia of Type Strains, Phase IV (KMG-IV): sequencing the most valuable type-strain genomes for metagenomic binning, comparative biology and taxonomic classification.</title>
        <authorList>
            <person name="Goeker M."/>
        </authorList>
    </citation>
    <scope>NUCLEOTIDE SEQUENCE [LARGE SCALE GENOMIC DNA]</scope>
    <source>
        <strain evidence="3 4">DSM 27138</strain>
    </source>
</reference>
<proteinExistence type="predicted"/>
<dbReference type="PIRSF" id="PIRSF030042">
    <property type="entry name" value="UCP030042"/>
    <property type="match status" value="1"/>
</dbReference>
<dbReference type="Proteomes" id="UP001519289">
    <property type="component" value="Unassembled WGS sequence"/>
</dbReference>
<keyword evidence="4" id="KW-1185">Reference proteome</keyword>
<gene>
    <name evidence="3" type="ORF">J2Z79_002396</name>
</gene>
<dbReference type="EMBL" id="JAGGLG010000020">
    <property type="protein sequence ID" value="MBP2018980.1"/>
    <property type="molecule type" value="Genomic_DNA"/>
</dbReference>
<dbReference type="Pfam" id="PF14340">
    <property type="entry name" value="DUF4395"/>
    <property type="match status" value="1"/>
</dbReference>
<feature type="domain" description="DUF4395" evidence="2">
    <location>
        <begin position="15"/>
        <end position="140"/>
    </location>
</feature>
<evidence type="ECO:0000259" key="2">
    <source>
        <dbReference type="Pfam" id="PF14340"/>
    </source>
</evidence>
<feature type="transmembrane region" description="Helical" evidence="1">
    <location>
        <begin position="21"/>
        <end position="38"/>
    </location>
</feature>
<keyword evidence="1" id="KW-0472">Membrane</keyword>
<dbReference type="RefSeq" id="WP_209467100.1">
    <property type="nucleotide sequence ID" value="NZ_JAGGLG010000020.1"/>
</dbReference>
<accession>A0ABS4JTW9</accession>
<keyword evidence="1" id="KW-0812">Transmembrane</keyword>
<comment type="caution">
    <text evidence="3">The sequence shown here is derived from an EMBL/GenBank/DDBJ whole genome shotgun (WGS) entry which is preliminary data.</text>
</comment>
<evidence type="ECO:0000313" key="4">
    <source>
        <dbReference type="Proteomes" id="UP001519289"/>
    </source>
</evidence>
<protein>
    <recommendedName>
        <fullName evidence="2">DUF4395 domain-containing protein</fullName>
    </recommendedName>
</protein>
<name>A0ABS4JTW9_9FIRM</name>
<organism evidence="3 4">
    <name type="scientific">Symbiobacterium terraclitae</name>
    <dbReference type="NCBI Taxonomy" id="557451"/>
    <lineage>
        <taxon>Bacteria</taxon>
        <taxon>Bacillati</taxon>
        <taxon>Bacillota</taxon>
        <taxon>Clostridia</taxon>
        <taxon>Eubacteriales</taxon>
        <taxon>Symbiobacteriaceae</taxon>
        <taxon>Symbiobacterium</taxon>
    </lineage>
</organism>
<keyword evidence="1" id="KW-1133">Transmembrane helix</keyword>
<feature type="transmembrane region" description="Helical" evidence="1">
    <location>
        <begin position="44"/>
        <end position="66"/>
    </location>
</feature>
<evidence type="ECO:0000256" key="1">
    <source>
        <dbReference type="SAM" id="Phobius"/>
    </source>
</evidence>
<evidence type="ECO:0000313" key="3">
    <source>
        <dbReference type="EMBL" id="MBP2018980.1"/>
    </source>
</evidence>
<feature type="transmembrane region" description="Helical" evidence="1">
    <location>
        <begin position="87"/>
        <end position="106"/>
    </location>
</feature>
<dbReference type="InterPro" id="IPR016942">
    <property type="entry name" value="UCP030042"/>
</dbReference>
<dbReference type="InterPro" id="IPR025508">
    <property type="entry name" value="DUF4395"/>
</dbReference>
<feature type="transmembrane region" description="Helical" evidence="1">
    <location>
        <begin position="112"/>
        <end position="137"/>
    </location>
</feature>